<dbReference type="Proteomes" id="UP000176629">
    <property type="component" value="Unassembled WGS sequence"/>
</dbReference>
<gene>
    <name evidence="2" type="ORF">A3A03_02535</name>
</gene>
<dbReference type="AlphaFoldDB" id="A0A1F6XKA0"/>
<feature type="transmembrane region" description="Helical" evidence="1">
    <location>
        <begin position="12"/>
        <end position="36"/>
    </location>
</feature>
<proteinExistence type="predicted"/>
<evidence type="ECO:0000313" key="3">
    <source>
        <dbReference type="Proteomes" id="UP000176629"/>
    </source>
</evidence>
<keyword evidence="1" id="KW-1133">Transmembrane helix</keyword>
<sequence>MIKKIKKLKSGFVILFAVTISAIILAIALGVSNIAFREIKFGTNARGSNDAFFAADVGAECALLYDRNPFPPFDHENAFPVTPIPSPPPPPPPSTMDCAETSFPTPDPSPDNFWTFTVSEFGSSGQSCAIVTVDKTITFSCGSFNCTTTVTSKGYNVGDLNCDSTDPNRIEREIEVTY</sequence>
<dbReference type="EMBL" id="MFUX01000015">
    <property type="protein sequence ID" value="OGI94589.1"/>
    <property type="molecule type" value="Genomic_DNA"/>
</dbReference>
<organism evidence="2 3">
    <name type="scientific">Candidatus Nomurabacteria bacterium RIFCSPLOWO2_01_FULL_40_18</name>
    <dbReference type="NCBI Taxonomy" id="1801773"/>
    <lineage>
        <taxon>Bacteria</taxon>
        <taxon>Candidatus Nomuraibacteriota</taxon>
    </lineage>
</organism>
<keyword evidence="1" id="KW-0812">Transmembrane</keyword>
<accession>A0A1F6XKA0</accession>
<keyword evidence="1" id="KW-0472">Membrane</keyword>
<dbReference type="STRING" id="1801773.A3A03_02535"/>
<protein>
    <recommendedName>
        <fullName evidence="4">Type 4 fimbrial biogenesis protein PilX N-terminal domain-containing protein</fullName>
    </recommendedName>
</protein>
<reference evidence="2 3" key="1">
    <citation type="journal article" date="2016" name="Nat. Commun.">
        <title>Thousands of microbial genomes shed light on interconnected biogeochemical processes in an aquifer system.</title>
        <authorList>
            <person name="Anantharaman K."/>
            <person name="Brown C.T."/>
            <person name="Hug L.A."/>
            <person name="Sharon I."/>
            <person name="Castelle C.J."/>
            <person name="Probst A.J."/>
            <person name="Thomas B.C."/>
            <person name="Singh A."/>
            <person name="Wilkins M.J."/>
            <person name="Karaoz U."/>
            <person name="Brodie E.L."/>
            <person name="Williams K.H."/>
            <person name="Hubbard S.S."/>
            <person name="Banfield J.F."/>
        </authorList>
    </citation>
    <scope>NUCLEOTIDE SEQUENCE [LARGE SCALE GENOMIC DNA]</scope>
</reference>
<name>A0A1F6XKA0_9BACT</name>
<evidence type="ECO:0000256" key="1">
    <source>
        <dbReference type="SAM" id="Phobius"/>
    </source>
</evidence>
<evidence type="ECO:0000313" key="2">
    <source>
        <dbReference type="EMBL" id="OGI94589.1"/>
    </source>
</evidence>
<evidence type="ECO:0008006" key="4">
    <source>
        <dbReference type="Google" id="ProtNLM"/>
    </source>
</evidence>
<comment type="caution">
    <text evidence="2">The sequence shown here is derived from an EMBL/GenBank/DDBJ whole genome shotgun (WGS) entry which is preliminary data.</text>
</comment>